<evidence type="ECO:0000313" key="4">
    <source>
        <dbReference type="Proteomes" id="UP000222913"/>
    </source>
</evidence>
<organism evidence="2 4">
    <name type="scientific">Streptococcus macedonicus</name>
    <name type="common">Streptococcus gallolyticus macedonicus</name>
    <dbReference type="NCBI Taxonomy" id="59310"/>
    <lineage>
        <taxon>Bacteria</taxon>
        <taxon>Bacillati</taxon>
        <taxon>Bacillota</taxon>
        <taxon>Bacilli</taxon>
        <taxon>Lactobacillales</taxon>
        <taxon>Streptococcaceae</taxon>
        <taxon>Streptococcus</taxon>
    </lineage>
</organism>
<evidence type="ECO:0000313" key="2">
    <source>
        <dbReference type="EMBL" id="PHV55871.1"/>
    </source>
</evidence>
<accession>A0A2G3NNW8</accession>
<dbReference type="Proteomes" id="UP000222913">
    <property type="component" value="Unassembled WGS sequence"/>
</dbReference>
<dbReference type="EMBL" id="PEBN01000084">
    <property type="protein sequence ID" value="PHV55229.1"/>
    <property type="molecule type" value="Genomic_DNA"/>
</dbReference>
<dbReference type="RefSeq" id="WP_041973246.1">
    <property type="nucleotide sequence ID" value="NZ_PEBM01000056.1"/>
</dbReference>
<gene>
    <name evidence="1" type="ORF">CS009_11545</name>
    <name evidence="2" type="ORF">CS010_09515</name>
</gene>
<comment type="caution">
    <text evidence="2">The sequence shown here is derived from an EMBL/GenBank/DDBJ whole genome shotgun (WGS) entry which is preliminary data.</text>
</comment>
<protein>
    <submittedName>
        <fullName evidence="2">Uncharacterized protein</fullName>
    </submittedName>
</protein>
<dbReference type="AlphaFoldDB" id="A0A2G3NNW8"/>
<proteinExistence type="predicted"/>
<dbReference type="EMBL" id="PEBM01000056">
    <property type="protein sequence ID" value="PHV55871.1"/>
    <property type="molecule type" value="Genomic_DNA"/>
</dbReference>
<evidence type="ECO:0000313" key="3">
    <source>
        <dbReference type="Proteomes" id="UP000221763"/>
    </source>
</evidence>
<reference evidence="3 4" key="1">
    <citation type="submission" date="2017-10" db="EMBL/GenBank/DDBJ databases">
        <title>Whole-genome sequence of three Streptococcus macedonicus strains isolated from Italian cheeses of the Veneto region.</title>
        <authorList>
            <person name="Treu L."/>
            <person name="De Diego-Diaz B."/>
            <person name="Papadimitriou K."/>
            <person name="Tsakalidou E."/>
            <person name="Corich V."/>
            <person name="Giacomini A."/>
        </authorList>
    </citation>
    <scope>NUCLEOTIDE SEQUENCE [LARGE SCALE GENOMIC DNA]</scope>
    <source>
        <strain evidence="1 3">19AS</strain>
        <strain evidence="2 4">27MV</strain>
    </source>
</reference>
<dbReference type="GeneID" id="64019374"/>
<sequence length="132" mass="16132">MTVNSFNTELLDFLVVRIPDKKLIEYVVMMLPDRYFYYPEIETDRFSSYREEVNELINNARKTINDYSGMNATYLQKEYHSELEQLVTRKRKLLVFGILLQEEDKRREILYELIQDNHLTKHLNRMKEVFRE</sequence>
<evidence type="ECO:0000313" key="1">
    <source>
        <dbReference type="EMBL" id="PHV55229.1"/>
    </source>
</evidence>
<dbReference type="Proteomes" id="UP000221763">
    <property type="component" value="Unassembled WGS sequence"/>
</dbReference>
<name>A0A2G3NNW8_STRMC</name>